<accession>A0AAV2DUJ9</accession>
<sequence length="204" mass="23218">MFEDILPQGIQQKITGVAVDKLSSKEDTLFWTLSSTGRFTTKSAYQSLLPQEPDRDEKFWKIIWSLPMPERIRCFMWMVCLGRIATKALLFSRKSANSPHCVRCNGRAETVLHILRDCPSAANFWTRQVPITRQQRFFSADTSAWLRMNLAAGDDEHLGDGWAALFSIAAWLLWKNRNDMCFKGISSTLTPPSLAHSILAKAKH</sequence>
<dbReference type="Pfam" id="PF13966">
    <property type="entry name" value="zf-RVT"/>
    <property type="match status" value="1"/>
</dbReference>
<name>A0AAV2DUJ9_9ROSI</name>
<protein>
    <recommendedName>
        <fullName evidence="1">Reverse transcriptase zinc-binding domain-containing protein</fullName>
    </recommendedName>
</protein>
<keyword evidence="3" id="KW-1185">Reference proteome</keyword>
<evidence type="ECO:0000259" key="1">
    <source>
        <dbReference type="Pfam" id="PF13966"/>
    </source>
</evidence>
<dbReference type="EMBL" id="OZ034816">
    <property type="protein sequence ID" value="CAL1377371.1"/>
    <property type="molecule type" value="Genomic_DNA"/>
</dbReference>
<evidence type="ECO:0000313" key="3">
    <source>
        <dbReference type="Proteomes" id="UP001497516"/>
    </source>
</evidence>
<evidence type="ECO:0000313" key="2">
    <source>
        <dbReference type="EMBL" id="CAL1377371.1"/>
    </source>
</evidence>
<gene>
    <name evidence="2" type="ORF">LTRI10_LOCUS19027</name>
</gene>
<dbReference type="Proteomes" id="UP001497516">
    <property type="component" value="Chromosome 3"/>
</dbReference>
<reference evidence="2 3" key="1">
    <citation type="submission" date="2024-04" db="EMBL/GenBank/DDBJ databases">
        <authorList>
            <person name="Fracassetti M."/>
        </authorList>
    </citation>
    <scope>NUCLEOTIDE SEQUENCE [LARGE SCALE GENOMIC DNA]</scope>
</reference>
<proteinExistence type="predicted"/>
<dbReference type="AlphaFoldDB" id="A0AAV2DUJ9"/>
<dbReference type="InterPro" id="IPR026960">
    <property type="entry name" value="RVT-Znf"/>
</dbReference>
<feature type="domain" description="Reverse transcriptase zinc-binding" evidence="1">
    <location>
        <begin position="39"/>
        <end position="125"/>
    </location>
</feature>
<organism evidence="2 3">
    <name type="scientific">Linum trigynum</name>
    <dbReference type="NCBI Taxonomy" id="586398"/>
    <lineage>
        <taxon>Eukaryota</taxon>
        <taxon>Viridiplantae</taxon>
        <taxon>Streptophyta</taxon>
        <taxon>Embryophyta</taxon>
        <taxon>Tracheophyta</taxon>
        <taxon>Spermatophyta</taxon>
        <taxon>Magnoliopsida</taxon>
        <taxon>eudicotyledons</taxon>
        <taxon>Gunneridae</taxon>
        <taxon>Pentapetalae</taxon>
        <taxon>rosids</taxon>
        <taxon>fabids</taxon>
        <taxon>Malpighiales</taxon>
        <taxon>Linaceae</taxon>
        <taxon>Linum</taxon>
    </lineage>
</organism>